<name>A0ABW7F700_9BURK</name>
<dbReference type="RefSeq" id="WP_394481985.1">
    <property type="nucleotide sequence ID" value="NZ_JBIGHV010000008.1"/>
</dbReference>
<evidence type="ECO:0000313" key="2">
    <source>
        <dbReference type="Proteomes" id="UP001606210"/>
    </source>
</evidence>
<dbReference type="EMBL" id="JBIGHV010000008">
    <property type="protein sequence ID" value="MFG6432260.1"/>
    <property type="molecule type" value="Genomic_DNA"/>
</dbReference>
<sequence length="316" mass="32930">MKPVVGRLAWLAAIAGVGALAFVLSGRRGDEAAVPQQAAALPAPAPLAAAGAQAEPASAAQAVPASAPVLTAAVPASAVLRRPPADVSRRQRDIQLAVSSDQRGKAGEAAKHIQTCMAAERNAEQRRQRLESILQKEKAPEAVANVLRAGHDELLASCQAVDAAARAQLVPLLRRSLAEGDKGAAAGLVRALGKDFNLADEPGVLPALRRDAWDCDRSSQGALDVLARRDSKLLTPNEIGALRDQLRLERGQSLEAAIRAEADPKRKAILEQLKASYQPPPEADPAEVARISAEIQSRCEAARATLPGGGRPGVPG</sequence>
<gene>
    <name evidence="1" type="ORF">ACG00Y_20235</name>
</gene>
<proteinExistence type="predicted"/>
<dbReference type="Proteomes" id="UP001606210">
    <property type="component" value="Unassembled WGS sequence"/>
</dbReference>
<comment type="caution">
    <text evidence="1">The sequence shown here is derived from an EMBL/GenBank/DDBJ whole genome shotgun (WGS) entry which is preliminary data.</text>
</comment>
<protein>
    <submittedName>
        <fullName evidence="1">Uncharacterized protein</fullName>
    </submittedName>
</protein>
<evidence type="ECO:0000313" key="1">
    <source>
        <dbReference type="EMBL" id="MFG6432260.1"/>
    </source>
</evidence>
<keyword evidence="2" id="KW-1185">Reference proteome</keyword>
<accession>A0ABW7F700</accession>
<organism evidence="1 2">
    <name type="scientific">Pelomonas parva</name>
    <dbReference type="NCBI Taxonomy" id="3299032"/>
    <lineage>
        <taxon>Bacteria</taxon>
        <taxon>Pseudomonadati</taxon>
        <taxon>Pseudomonadota</taxon>
        <taxon>Betaproteobacteria</taxon>
        <taxon>Burkholderiales</taxon>
        <taxon>Sphaerotilaceae</taxon>
        <taxon>Roseateles</taxon>
    </lineage>
</organism>
<reference evidence="1 2" key="1">
    <citation type="submission" date="2024-08" db="EMBL/GenBank/DDBJ databases">
        <authorList>
            <person name="Lu H."/>
        </authorList>
    </citation>
    <scope>NUCLEOTIDE SEQUENCE [LARGE SCALE GENOMIC DNA]</scope>
    <source>
        <strain evidence="1 2">LYH14W</strain>
    </source>
</reference>